<keyword evidence="1" id="KW-0472">Membrane</keyword>
<proteinExistence type="predicted"/>
<dbReference type="AlphaFoldDB" id="A0A6A5YRC9"/>
<keyword evidence="1" id="KW-0812">Transmembrane</keyword>
<dbReference type="Proteomes" id="UP000799770">
    <property type="component" value="Unassembled WGS sequence"/>
</dbReference>
<dbReference type="EMBL" id="ML977341">
    <property type="protein sequence ID" value="KAF2109685.1"/>
    <property type="molecule type" value="Genomic_DNA"/>
</dbReference>
<organism evidence="2 3">
    <name type="scientific">Lophiotrema nucula</name>
    <dbReference type="NCBI Taxonomy" id="690887"/>
    <lineage>
        <taxon>Eukaryota</taxon>
        <taxon>Fungi</taxon>
        <taxon>Dikarya</taxon>
        <taxon>Ascomycota</taxon>
        <taxon>Pezizomycotina</taxon>
        <taxon>Dothideomycetes</taxon>
        <taxon>Pleosporomycetidae</taxon>
        <taxon>Pleosporales</taxon>
        <taxon>Lophiotremataceae</taxon>
        <taxon>Lophiotrema</taxon>
    </lineage>
</organism>
<reference evidence="2" key="1">
    <citation type="journal article" date="2020" name="Stud. Mycol.">
        <title>101 Dothideomycetes genomes: a test case for predicting lifestyles and emergence of pathogens.</title>
        <authorList>
            <person name="Haridas S."/>
            <person name="Albert R."/>
            <person name="Binder M."/>
            <person name="Bloem J."/>
            <person name="Labutti K."/>
            <person name="Salamov A."/>
            <person name="Andreopoulos B."/>
            <person name="Baker S."/>
            <person name="Barry K."/>
            <person name="Bills G."/>
            <person name="Bluhm B."/>
            <person name="Cannon C."/>
            <person name="Castanera R."/>
            <person name="Culley D."/>
            <person name="Daum C."/>
            <person name="Ezra D."/>
            <person name="Gonzalez J."/>
            <person name="Henrissat B."/>
            <person name="Kuo A."/>
            <person name="Liang C."/>
            <person name="Lipzen A."/>
            <person name="Lutzoni F."/>
            <person name="Magnuson J."/>
            <person name="Mondo S."/>
            <person name="Nolan M."/>
            <person name="Ohm R."/>
            <person name="Pangilinan J."/>
            <person name="Park H.-J."/>
            <person name="Ramirez L."/>
            <person name="Alfaro M."/>
            <person name="Sun H."/>
            <person name="Tritt A."/>
            <person name="Yoshinaga Y."/>
            <person name="Zwiers L.-H."/>
            <person name="Turgeon B."/>
            <person name="Goodwin S."/>
            <person name="Spatafora J."/>
            <person name="Crous P."/>
            <person name="Grigoriev I."/>
        </authorList>
    </citation>
    <scope>NUCLEOTIDE SEQUENCE</scope>
    <source>
        <strain evidence="2">CBS 627.86</strain>
    </source>
</reference>
<keyword evidence="3" id="KW-1185">Reference proteome</keyword>
<evidence type="ECO:0000313" key="2">
    <source>
        <dbReference type="EMBL" id="KAF2109685.1"/>
    </source>
</evidence>
<accession>A0A6A5YRC9</accession>
<feature type="transmembrane region" description="Helical" evidence="1">
    <location>
        <begin position="28"/>
        <end position="57"/>
    </location>
</feature>
<evidence type="ECO:0000256" key="1">
    <source>
        <dbReference type="SAM" id="Phobius"/>
    </source>
</evidence>
<gene>
    <name evidence="2" type="ORF">BDV96DRAFT_232900</name>
</gene>
<name>A0A6A5YRC9_9PLEO</name>
<protein>
    <submittedName>
        <fullName evidence="2">Uncharacterized protein</fullName>
    </submittedName>
</protein>
<keyword evidence="1" id="KW-1133">Transmembrane helix</keyword>
<evidence type="ECO:0000313" key="3">
    <source>
        <dbReference type="Proteomes" id="UP000799770"/>
    </source>
</evidence>
<sequence length="83" mass="9548">MQSYARCTFTFPIFPSTAAFFLHSKRTVVLAFGAISVPASIFSLGTILYHILALWLFRVYDGRTIRPWMLRRFLSQCRQTSPA</sequence>